<dbReference type="CDD" id="cd00326">
    <property type="entry name" value="alpha_CA"/>
    <property type="match status" value="1"/>
</dbReference>
<comment type="function">
    <text evidence="8">Reversible hydration of carbon dioxide.</text>
</comment>
<evidence type="ECO:0000256" key="1">
    <source>
        <dbReference type="ARBA" id="ARBA00001947"/>
    </source>
</evidence>
<comment type="catalytic activity">
    <reaction evidence="7 8">
        <text>hydrogencarbonate + H(+) = CO2 + H2O</text>
        <dbReference type="Rhea" id="RHEA:10748"/>
        <dbReference type="ChEBI" id="CHEBI:15377"/>
        <dbReference type="ChEBI" id="CHEBI:15378"/>
        <dbReference type="ChEBI" id="CHEBI:16526"/>
        <dbReference type="ChEBI" id="CHEBI:17544"/>
        <dbReference type="EC" id="4.2.1.1"/>
    </reaction>
</comment>
<dbReference type="WBParaSite" id="SMUV_0000957401-mRNA-1">
    <property type="protein sequence ID" value="SMUV_0000957401-mRNA-1"/>
    <property type="gene ID" value="SMUV_0000957401"/>
</dbReference>
<feature type="domain" description="Alpha-carbonic anhydrase" evidence="9">
    <location>
        <begin position="24"/>
        <end position="278"/>
    </location>
</feature>
<comment type="similarity">
    <text evidence="2 8">Belongs to the alpha-carbonic anhydrase family.</text>
</comment>
<keyword evidence="10" id="KW-1185">Reference proteome</keyword>
<dbReference type="PROSITE" id="PS51144">
    <property type="entry name" value="ALPHA_CA_2"/>
    <property type="match status" value="1"/>
</dbReference>
<dbReference type="SMART" id="SM01057">
    <property type="entry name" value="Carb_anhydrase"/>
    <property type="match status" value="1"/>
</dbReference>
<dbReference type="PANTHER" id="PTHR18952:SF141">
    <property type="entry name" value="CARBONIC ANHYDRASE"/>
    <property type="match status" value="1"/>
</dbReference>
<proteinExistence type="inferred from homology"/>
<accession>A0A0N5AXA0</accession>
<feature type="signal peptide" evidence="8">
    <location>
        <begin position="1"/>
        <end position="21"/>
    </location>
</feature>
<evidence type="ECO:0000256" key="2">
    <source>
        <dbReference type="ARBA" id="ARBA00010718"/>
    </source>
</evidence>
<reference evidence="11" key="1">
    <citation type="submission" date="2016-04" db="UniProtKB">
        <authorList>
            <consortium name="WormBaseParasite"/>
        </authorList>
    </citation>
    <scope>IDENTIFICATION</scope>
</reference>
<dbReference type="GO" id="GO:0004089">
    <property type="term" value="F:carbonate dehydratase activity"/>
    <property type="evidence" value="ECO:0007669"/>
    <property type="project" value="UniProtKB-UniRule"/>
</dbReference>
<dbReference type="SUPFAM" id="SSF51069">
    <property type="entry name" value="Carbonic anhydrase"/>
    <property type="match status" value="1"/>
</dbReference>
<evidence type="ECO:0000256" key="8">
    <source>
        <dbReference type="RuleBase" id="RU367011"/>
    </source>
</evidence>
<dbReference type="GO" id="GO:0008270">
    <property type="term" value="F:zinc ion binding"/>
    <property type="evidence" value="ECO:0007669"/>
    <property type="project" value="UniProtKB-UniRule"/>
</dbReference>
<evidence type="ECO:0000313" key="11">
    <source>
        <dbReference type="WBParaSite" id="SMUV_0000957401-mRNA-1"/>
    </source>
</evidence>
<feature type="chain" id="PRO_5025098487" description="Carbonic anhydrase" evidence="8">
    <location>
        <begin position="22"/>
        <end position="311"/>
    </location>
</feature>
<evidence type="ECO:0000256" key="4">
    <source>
        <dbReference type="ARBA" id="ARBA00022723"/>
    </source>
</evidence>
<dbReference type="InterPro" id="IPR036398">
    <property type="entry name" value="CA_dom_sf"/>
</dbReference>
<keyword evidence="4 8" id="KW-0479">Metal-binding</keyword>
<comment type="cofactor">
    <cofactor evidence="1 8">
        <name>Zn(2+)</name>
        <dbReference type="ChEBI" id="CHEBI:29105"/>
    </cofactor>
</comment>
<keyword evidence="8" id="KW-0732">Signal</keyword>
<name>A0A0N5AXA0_9BILA</name>
<protein>
    <recommendedName>
        <fullName evidence="3 8">Carbonic anhydrase</fullName>
        <ecNumber evidence="3 8">4.2.1.1</ecNumber>
    </recommendedName>
</protein>
<keyword evidence="6 8" id="KW-0456">Lyase</keyword>
<keyword evidence="5 8" id="KW-0862">Zinc</keyword>
<organism evidence="10 11">
    <name type="scientific">Syphacia muris</name>
    <dbReference type="NCBI Taxonomy" id="451379"/>
    <lineage>
        <taxon>Eukaryota</taxon>
        <taxon>Metazoa</taxon>
        <taxon>Ecdysozoa</taxon>
        <taxon>Nematoda</taxon>
        <taxon>Chromadorea</taxon>
        <taxon>Rhabditida</taxon>
        <taxon>Spirurina</taxon>
        <taxon>Oxyuridomorpha</taxon>
        <taxon>Oxyuroidea</taxon>
        <taxon>Oxyuridae</taxon>
        <taxon>Syphacia</taxon>
    </lineage>
</organism>
<evidence type="ECO:0000256" key="7">
    <source>
        <dbReference type="ARBA" id="ARBA00048348"/>
    </source>
</evidence>
<sequence length="311" mass="34238">MDVFSPLIIFSLLMLFLEVKSDSSHIGYTELDGPDKWNGTCRTGKRQSPVDIQASSIVWDSTLPRMHFVNYGVTSGRLFLTNDGHSILVNGFDKWGQDQPYVYGGPLSTEYFLTAFHFHWGLDAANGSEHTIGTLHYPGEIHFVHRKKGLTDNGILQSDSITVLGVFIALGDDPKGFQPLENAIQEVIDTPGKSTTLQSSSLMDLLPNNVATFYTYEGSLTTPGCNEVVTWVVFTDPISVTPEQMNLLRQTIITYDHKPGINYRPAQPLNGRKIRFRPATKVNSMASRTVCGFSLIAVLLSALAASTSAAF</sequence>
<evidence type="ECO:0000256" key="5">
    <source>
        <dbReference type="ARBA" id="ARBA00022833"/>
    </source>
</evidence>
<dbReference type="Gene3D" id="3.10.200.10">
    <property type="entry name" value="Alpha carbonic anhydrase"/>
    <property type="match status" value="1"/>
</dbReference>
<evidence type="ECO:0000313" key="10">
    <source>
        <dbReference type="Proteomes" id="UP000046393"/>
    </source>
</evidence>
<dbReference type="GO" id="GO:0005737">
    <property type="term" value="C:cytoplasm"/>
    <property type="evidence" value="ECO:0007669"/>
    <property type="project" value="TreeGrafter"/>
</dbReference>
<evidence type="ECO:0000256" key="6">
    <source>
        <dbReference type="ARBA" id="ARBA00023239"/>
    </source>
</evidence>
<dbReference type="PANTHER" id="PTHR18952">
    <property type="entry name" value="CARBONIC ANHYDRASE"/>
    <property type="match status" value="1"/>
</dbReference>
<dbReference type="STRING" id="451379.A0A0N5AXA0"/>
<dbReference type="InterPro" id="IPR018338">
    <property type="entry name" value="Carbonic_anhydrase_a-class_CS"/>
</dbReference>
<evidence type="ECO:0000256" key="3">
    <source>
        <dbReference type="ARBA" id="ARBA00012925"/>
    </source>
</evidence>
<dbReference type="Pfam" id="PF00194">
    <property type="entry name" value="Carb_anhydrase"/>
    <property type="match status" value="1"/>
</dbReference>
<dbReference type="AlphaFoldDB" id="A0A0N5AXA0"/>
<dbReference type="Proteomes" id="UP000046393">
    <property type="component" value="Unplaced"/>
</dbReference>
<dbReference type="EC" id="4.2.1.1" evidence="3 8"/>
<dbReference type="PROSITE" id="PS00162">
    <property type="entry name" value="ALPHA_CA_1"/>
    <property type="match status" value="1"/>
</dbReference>
<evidence type="ECO:0000259" key="9">
    <source>
        <dbReference type="PROSITE" id="PS51144"/>
    </source>
</evidence>
<dbReference type="InterPro" id="IPR023561">
    <property type="entry name" value="Carbonic_anhydrase_a-class"/>
</dbReference>
<dbReference type="InterPro" id="IPR001148">
    <property type="entry name" value="CA_dom"/>
</dbReference>